<evidence type="ECO:0000313" key="3">
    <source>
        <dbReference type="Proteomes" id="UP000327013"/>
    </source>
</evidence>
<name>A0A5N6KRY6_9ROSI</name>
<evidence type="ECO:0008006" key="4">
    <source>
        <dbReference type="Google" id="ProtNLM"/>
    </source>
</evidence>
<evidence type="ECO:0000313" key="2">
    <source>
        <dbReference type="EMBL" id="KAB8339223.1"/>
    </source>
</evidence>
<gene>
    <name evidence="2" type="ORF">FH972_022158</name>
</gene>
<dbReference type="Proteomes" id="UP000327013">
    <property type="component" value="Unassembled WGS sequence"/>
</dbReference>
<dbReference type="AlphaFoldDB" id="A0A5N6KRY6"/>
<protein>
    <recommendedName>
        <fullName evidence="4">F-box domain-containing protein</fullName>
    </recommendedName>
</protein>
<organism evidence="2 3">
    <name type="scientific">Carpinus fangiana</name>
    <dbReference type="NCBI Taxonomy" id="176857"/>
    <lineage>
        <taxon>Eukaryota</taxon>
        <taxon>Viridiplantae</taxon>
        <taxon>Streptophyta</taxon>
        <taxon>Embryophyta</taxon>
        <taxon>Tracheophyta</taxon>
        <taxon>Spermatophyta</taxon>
        <taxon>Magnoliopsida</taxon>
        <taxon>eudicotyledons</taxon>
        <taxon>Gunneridae</taxon>
        <taxon>Pentapetalae</taxon>
        <taxon>rosids</taxon>
        <taxon>fabids</taxon>
        <taxon>Fagales</taxon>
        <taxon>Betulaceae</taxon>
        <taxon>Carpinus</taxon>
    </lineage>
</organism>
<reference evidence="2 3" key="1">
    <citation type="submission" date="2019-06" db="EMBL/GenBank/DDBJ databases">
        <title>A chromosomal-level reference genome of Carpinus fangiana (Coryloideae, Betulaceae).</title>
        <authorList>
            <person name="Yang X."/>
            <person name="Wang Z."/>
            <person name="Zhang L."/>
            <person name="Hao G."/>
            <person name="Liu J."/>
            <person name="Yang Y."/>
        </authorList>
    </citation>
    <scope>NUCLEOTIDE SEQUENCE [LARGE SCALE GENOMIC DNA]</scope>
    <source>
        <strain evidence="2">Cfa_2016G</strain>
        <tissue evidence="2">Leaf</tissue>
    </source>
</reference>
<dbReference type="EMBL" id="VIBQ01000010">
    <property type="protein sequence ID" value="KAB8339223.1"/>
    <property type="molecule type" value="Genomic_DNA"/>
</dbReference>
<proteinExistence type="predicted"/>
<feature type="region of interest" description="Disordered" evidence="1">
    <location>
        <begin position="408"/>
        <end position="433"/>
    </location>
</feature>
<accession>A0A5N6KRY6</accession>
<sequence length="480" mass="54541">MDSLPNEIVESICWEVDDIKDLASLRLTSKCLSACATPAYFYDFTLYVNSDSYAKLEAICRHDFFRKLVRCLHYSADMVRYYAHWEDDFEIWNMQAVGAGLGLPTLIREQFRATFTDEQLRSHWEQWKEVTTKQAELLEPSIPLSSESLEVYRLCTCLKSLPNLQNISWHGSGSRGHLEMPIDFYAQIPELENLPTPAQSTLVARDPLGSKRRHGKQILAILGAIYLAKSSSCLRSLKCLRLDSISAIQFATVSQVADDIWVEEALSNISHFELKLRPNLSNYDTGIAHNITMMLGSANRLRTMRLTLPHTLWPWNVEVPELPQLTALDLDGFTTTPSFWKSLTAHVPKLQCVCLSNLGFQGPNKSEDGGPFILHPWLRVVSGFMDLIAMETIALHGYLKLEYADEESDDDIDYGSDDDEDEEGEDQNEELNDDDVDNFSRALYLDDETHLDSVQETLERHNWTSEIAGCGRGLTIVRDF</sequence>
<keyword evidence="3" id="KW-1185">Reference proteome</keyword>
<comment type="caution">
    <text evidence="2">The sequence shown here is derived from an EMBL/GenBank/DDBJ whole genome shotgun (WGS) entry which is preliminary data.</text>
</comment>
<evidence type="ECO:0000256" key="1">
    <source>
        <dbReference type="SAM" id="MobiDB-lite"/>
    </source>
</evidence>